<evidence type="ECO:0000256" key="4">
    <source>
        <dbReference type="ARBA" id="ARBA00023125"/>
    </source>
</evidence>
<dbReference type="SMART" id="SM00382">
    <property type="entry name" value="AAA"/>
    <property type="match status" value="1"/>
</dbReference>
<dbReference type="InterPro" id="IPR050311">
    <property type="entry name" value="ORC1/CDC6"/>
</dbReference>
<dbReference type="InterPro" id="IPR027417">
    <property type="entry name" value="P-loop_NTPase"/>
</dbReference>
<dbReference type="InterPro" id="IPR054425">
    <property type="entry name" value="Cdc6_ORC1-like_ATPase_lid"/>
</dbReference>
<sequence length="693" mass="78712">MPGNNHPEKDQETAPSRIDHDIVRHQILSFLQLACSSTDGTVPWSVKPIRKSLDLSSDSIEPKTDLVKQNSDDEKVSVSSETSSFKRSSNTSESSVYDTDSDSSTFDSDKVSCSSSLRFRPVKMSPPVESSLLKRKLNRHRDSCHSSLDSDVDNLPFKRSHKVGRISVRNLENEFSSKLLSTLSPVRKEIDKIDSSEMNEKYSNDSAFVIGSSSDTDDKSIVPLDPEEDSDEVFRPTRKMTVQKRSESPALLTPPLTEVRVTRSSRLSARKLFPSLVAEKPEPQSPRTPKSSKPRKVNGTPKVNVKLLTPSRGRVDSPLRTPTTPRDKAKHALALSAAPESLPCRGKEFQTVYDFVRQKISSKESGVLCINGVPGSGKTATIRRVLKKLTVETEQKKLNKFKAIEVNAFDLRRSKEIYRKIYELLTGERKTINIAEQLLTERFMLQKRNANRIPVVLIIDEFDCLLAKKRDVIYKIVEWQAYDNSQLVLLTIANKLDFSDEKKLFSRIKFEKLAFVAYSFQELEVIIKDRLKEFNGFKPEAIQYIARKVAATSGDARKALDICRQVLDTVEAEDENFVFTIDYVMKMLEKIFSNPNVRIIRQLTDLEKIALRALRDELLRTDKAFCTLWNGVWNQFEAICNMDGFTRINCNSLLQNYAYLASIGLVKIETDHLDQHSKIWLKCDTDVIKVALK</sequence>
<evidence type="ECO:0000259" key="8">
    <source>
        <dbReference type="SMART" id="SM00382"/>
    </source>
</evidence>
<evidence type="ECO:0000313" key="10">
    <source>
        <dbReference type="Proteomes" id="UP001367676"/>
    </source>
</evidence>
<keyword evidence="3 6" id="KW-0235">DNA replication</keyword>
<organism evidence="9 10">
    <name type="scientific">Parthenolecanium corni</name>
    <dbReference type="NCBI Taxonomy" id="536013"/>
    <lineage>
        <taxon>Eukaryota</taxon>
        <taxon>Metazoa</taxon>
        <taxon>Ecdysozoa</taxon>
        <taxon>Arthropoda</taxon>
        <taxon>Hexapoda</taxon>
        <taxon>Insecta</taxon>
        <taxon>Pterygota</taxon>
        <taxon>Neoptera</taxon>
        <taxon>Paraneoptera</taxon>
        <taxon>Hemiptera</taxon>
        <taxon>Sternorrhyncha</taxon>
        <taxon>Coccoidea</taxon>
        <taxon>Coccidae</taxon>
        <taxon>Parthenolecanium</taxon>
    </lineage>
</organism>
<evidence type="ECO:0000256" key="5">
    <source>
        <dbReference type="ARBA" id="ARBA00023242"/>
    </source>
</evidence>
<dbReference type="InterPro" id="IPR003593">
    <property type="entry name" value="AAA+_ATPase"/>
</dbReference>
<keyword evidence="4 6" id="KW-0238">DNA-binding</keyword>
<comment type="subcellular location">
    <subcellularLocation>
        <location evidence="1 6">Nucleus</location>
    </subcellularLocation>
</comment>
<evidence type="ECO:0000256" key="2">
    <source>
        <dbReference type="ARBA" id="ARBA00006184"/>
    </source>
</evidence>
<keyword evidence="6" id="KW-0547">Nucleotide-binding</keyword>
<keyword evidence="5 6" id="KW-0539">Nucleus</keyword>
<evidence type="ECO:0000256" key="7">
    <source>
        <dbReference type="SAM" id="MobiDB-lite"/>
    </source>
</evidence>
<dbReference type="CDD" id="cd00009">
    <property type="entry name" value="AAA"/>
    <property type="match status" value="1"/>
</dbReference>
<dbReference type="EMBL" id="JBBCAQ010000034">
    <property type="protein sequence ID" value="KAK7580181.1"/>
    <property type="molecule type" value="Genomic_DNA"/>
</dbReference>
<evidence type="ECO:0000256" key="6">
    <source>
        <dbReference type="RuleBase" id="RU365058"/>
    </source>
</evidence>
<dbReference type="SUPFAM" id="SSF52540">
    <property type="entry name" value="P-loop containing nucleoside triphosphate hydrolases"/>
    <property type="match status" value="1"/>
</dbReference>
<dbReference type="GO" id="GO:0003688">
    <property type="term" value="F:DNA replication origin binding"/>
    <property type="evidence" value="ECO:0007669"/>
    <property type="project" value="TreeGrafter"/>
</dbReference>
<feature type="compositionally biased region" description="Polar residues" evidence="7">
    <location>
        <begin position="77"/>
        <end position="90"/>
    </location>
</feature>
<proteinExistence type="inferred from homology"/>
<gene>
    <name evidence="9" type="ORF">V9T40_000810</name>
</gene>
<dbReference type="Proteomes" id="UP001367676">
    <property type="component" value="Unassembled WGS sequence"/>
</dbReference>
<dbReference type="GO" id="GO:0005524">
    <property type="term" value="F:ATP binding"/>
    <property type="evidence" value="ECO:0007669"/>
    <property type="project" value="UniProtKB-KW"/>
</dbReference>
<dbReference type="AlphaFoldDB" id="A0AAN9Y0R9"/>
<evidence type="ECO:0000313" key="9">
    <source>
        <dbReference type="EMBL" id="KAK7580181.1"/>
    </source>
</evidence>
<comment type="similarity">
    <text evidence="6">Belongs to the ORC1 family.</text>
</comment>
<dbReference type="GO" id="GO:0033314">
    <property type="term" value="P:mitotic DNA replication checkpoint signaling"/>
    <property type="evidence" value="ECO:0007669"/>
    <property type="project" value="TreeGrafter"/>
</dbReference>
<keyword evidence="10" id="KW-1185">Reference proteome</keyword>
<dbReference type="GO" id="GO:0005664">
    <property type="term" value="C:nuclear origin of replication recognition complex"/>
    <property type="evidence" value="ECO:0007669"/>
    <property type="project" value="TreeGrafter"/>
</dbReference>
<dbReference type="Pfam" id="PF13401">
    <property type="entry name" value="AAA_22"/>
    <property type="match status" value="1"/>
</dbReference>
<dbReference type="Gene3D" id="1.10.8.60">
    <property type="match status" value="1"/>
</dbReference>
<dbReference type="PANTHER" id="PTHR10763">
    <property type="entry name" value="CELL DIVISION CONTROL PROTEIN 6-RELATED"/>
    <property type="match status" value="1"/>
</dbReference>
<feature type="compositionally biased region" description="Low complexity" evidence="7">
    <location>
        <begin position="91"/>
        <end position="106"/>
    </location>
</feature>
<comment type="function">
    <text evidence="6">Component of the origin recognition complex (ORC) that binds origins of replication. DNA-binding is ATP-dependent, however specific DNA sequences that define origins of replication have not been identified so far. ORC is required to assemble the pre-replication complex necessary to initiate DNA replication.</text>
</comment>
<dbReference type="InterPro" id="IPR049945">
    <property type="entry name" value="AAA_22"/>
</dbReference>
<protein>
    <recommendedName>
        <fullName evidence="6">Origin recognition complex subunit 1</fullName>
    </recommendedName>
</protein>
<dbReference type="GO" id="GO:0016887">
    <property type="term" value="F:ATP hydrolysis activity"/>
    <property type="evidence" value="ECO:0007669"/>
    <property type="project" value="InterPro"/>
</dbReference>
<feature type="region of interest" description="Disordered" evidence="7">
    <location>
        <begin position="208"/>
        <end position="328"/>
    </location>
</feature>
<reference evidence="9 10" key="1">
    <citation type="submission" date="2024-03" db="EMBL/GenBank/DDBJ databases">
        <title>Adaptation during the transition from Ophiocordyceps entomopathogen to insect associate is accompanied by gene loss and intensified selection.</title>
        <authorList>
            <person name="Ward C.M."/>
            <person name="Onetto C.A."/>
            <person name="Borneman A.R."/>
        </authorList>
    </citation>
    <scope>NUCLEOTIDE SEQUENCE [LARGE SCALE GENOMIC DNA]</scope>
    <source>
        <strain evidence="9">AWRI1</strain>
        <tissue evidence="9">Single Adult Female</tissue>
    </source>
</reference>
<feature type="compositionally biased region" description="Basic and acidic residues" evidence="7">
    <location>
        <begin position="63"/>
        <end position="76"/>
    </location>
</feature>
<feature type="region of interest" description="Disordered" evidence="7">
    <location>
        <begin position="63"/>
        <end position="108"/>
    </location>
</feature>
<comment type="subunit">
    <text evidence="6">ORC is composed of six subunits.</text>
</comment>
<comment type="similarity">
    <text evidence="2">Belongs to the CDC6/cdc18 family.</text>
</comment>
<accession>A0AAN9Y0R9</accession>
<feature type="domain" description="AAA+ ATPase" evidence="8">
    <location>
        <begin position="364"/>
        <end position="520"/>
    </location>
</feature>
<comment type="caution">
    <text evidence="9">The sequence shown here is derived from an EMBL/GenBank/DDBJ whole genome shotgun (WGS) entry which is preliminary data.</text>
</comment>
<dbReference type="Pfam" id="PF22606">
    <property type="entry name" value="Cdc6-ORC-like_ATPase_lid"/>
    <property type="match status" value="1"/>
</dbReference>
<name>A0AAN9Y0R9_9HEMI</name>
<dbReference type="Gene3D" id="3.40.50.300">
    <property type="entry name" value="P-loop containing nucleotide triphosphate hydrolases"/>
    <property type="match status" value="1"/>
</dbReference>
<evidence type="ECO:0000256" key="1">
    <source>
        <dbReference type="ARBA" id="ARBA00004123"/>
    </source>
</evidence>
<keyword evidence="6" id="KW-0067">ATP-binding</keyword>
<evidence type="ECO:0000256" key="3">
    <source>
        <dbReference type="ARBA" id="ARBA00022705"/>
    </source>
</evidence>
<dbReference type="PANTHER" id="PTHR10763:SF23">
    <property type="entry name" value="ORIGIN RECOGNITION COMPLEX SUBUNIT 1"/>
    <property type="match status" value="1"/>
</dbReference>
<dbReference type="GO" id="GO:0006270">
    <property type="term" value="P:DNA replication initiation"/>
    <property type="evidence" value="ECO:0007669"/>
    <property type="project" value="TreeGrafter"/>
</dbReference>